<dbReference type="GO" id="GO:0006355">
    <property type="term" value="P:regulation of DNA-templated transcription"/>
    <property type="evidence" value="ECO:0007669"/>
    <property type="project" value="InterPro"/>
</dbReference>
<dbReference type="SMART" id="SM00421">
    <property type="entry name" value="HTH_LUXR"/>
    <property type="match status" value="1"/>
</dbReference>
<dbReference type="EMBL" id="CP039393">
    <property type="protein sequence ID" value="QCD35746.1"/>
    <property type="molecule type" value="Genomic_DNA"/>
</dbReference>
<organism evidence="3 4">
    <name type="scientific">Muribaculum gordoncarteri</name>
    <dbReference type="NCBI Taxonomy" id="2530390"/>
    <lineage>
        <taxon>Bacteria</taxon>
        <taxon>Pseudomonadati</taxon>
        <taxon>Bacteroidota</taxon>
        <taxon>Bacteroidia</taxon>
        <taxon>Bacteroidales</taxon>
        <taxon>Muribaculaceae</taxon>
        <taxon>Muribaculum</taxon>
    </lineage>
</organism>
<dbReference type="InterPro" id="IPR000792">
    <property type="entry name" value="Tscrpt_reg_LuxR_C"/>
</dbReference>
<dbReference type="SUPFAM" id="SSF46894">
    <property type="entry name" value="C-terminal effector domain of the bipartite response regulators"/>
    <property type="match status" value="1"/>
</dbReference>
<evidence type="ECO:0000256" key="1">
    <source>
        <dbReference type="SAM" id="Phobius"/>
    </source>
</evidence>
<evidence type="ECO:0000259" key="2">
    <source>
        <dbReference type="PROSITE" id="PS50043"/>
    </source>
</evidence>
<proteinExistence type="predicted"/>
<keyword evidence="1" id="KW-1133">Transmembrane helix</keyword>
<dbReference type="CDD" id="cd06170">
    <property type="entry name" value="LuxR_C_like"/>
    <property type="match status" value="1"/>
</dbReference>
<evidence type="ECO:0000313" key="4">
    <source>
        <dbReference type="Proteomes" id="UP000297031"/>
    </source>
</evidence>
<accession>A0A4P7VKN0</accession>
<evidence type="ECO:0000313" key="3">
    <source>
        <dbReference type="EMBL" id="QCD35746.1"/>
    </source>
</evidence>
<keyword evidence="4" id="KW-1185">Reference proteome</keyword>
<keyword evidence="1" id="KW-0812">Transmembrane</keyword>
<dbReference type="Pfam" id="PF00196">
    <property type="entry name" value="GerE"/>
    <property type="match status" value="1"/>
</dbReference>
<dbReference type="OrthoDB" id="1029494at2"/>
<dbReference type="GO" id="GO:0003677">
    <property type="term" value="F:DNA binding"/>
    <property type="evidence" value="ECO:0007669"/>
    <property type="project" value="InterPro"/>
</dbReference>
<feature type="domain" description="HTH luxR-type" evidence="2">
    <location>
        <begin position="487"/>
        <end position="550"/>
    </location>
</feature>
<dbReference type="Gene3D" id="1.10.10.10">
    <property type="entry name" value="Winged helix-like DNA-binding domain superfamily/Winged helix DNA-binding domain"/>
    <property type="match status" value="1"/>
</dbReference>
<keyword evidence="1" id="KW-0472">Membrane</keyword>
<protein>
    <submittedName>
        <fullName evidence="3">LuxR family transcriptional regulator</fullName>
    </submittedName>
</protein>
<dbReference type="KEGG" id="mgod:E7746_07520"/>
<dbReference type="Proteomes" id="UP000297031">
    <property type="component" value="Chromosome"/>
</dbReference>
<dbReference type="InterPro" id="IPR036388">
    <property type="entry name" value="WH-like_DNA-bd_sf"/>
</dbReference>
<dbReference type="InterPro" id="IPR016032">
    <property type="entry name" value="Sig_transdc_resp-reg_C-effctor"/>
</dbReference>
<dbReference type="PROSITE" id="PS50043">
    <property type="entry name" value="HTH_LUXR_2"/>
    <property type="match status" value="1"/>
</dbReference>
<name>A0A4P7VKN0_9BACT</name>
<feature type="transmembrane region" description="Helical" evidence="1">
    <location>
        <begin position="364"/>
        <end position="385"/>
    </location>
</feature>
<dbReference type="PROSITE" id="PS51257">
    <property type="entry name" value="PROKAR_LIPOPROTEIN"/>
    <property type="match status" value="1"/>
</dbReference>
<dbReference type="AlphaFoldDB" id="A0A4P7VKN0"/>
<gene>
    <name evidence="3" type="ORF">E7746_07520</name>
</gene>
<reference evidence="3 4" key="1">
    <citation type="submission" date="2019-02" db="EMBL/GenBank/DDBJ databases">
        <title>Isolation and identification of novel species under the genus Muribaculum.</title>
        <authorList>
            <person name="Miyake S."/>
            <person name="Ding Y."/>
            <person name="Low A."/>
            <person name="Soh M."/>
            <person name="Seedorf H."/>
        </authorList>
    </citation>
    <scope>NUCLEOTIDE SEQUENCE [LARGE SCALE GENOMIC DNA]</scope>
    <source>
        <strain evidence="3 4">TLL-A4</strain>
    </source>
</reference>
<sequence length="550" mass="62340">MRKLIYVLVAIVALGTASCSKSMSQYDKEIDQAEKMMLSNPDSALSMLDAIDASELKIDSLRAKYHFIKGYGHLKRNRSMIGDSLIVYAHDYYRGKDLVRDIRSGIVLAWYKFWVGDTPGAMTMLDSLAGLPDVPDSLMTQTLRIRVMLGASEYQGQQLIPYAKKLHELETDSLRKIEANYMLLTAYEYAGETDSALYLLDQLVDYARNHNWGDKHFMFELERAQLLTEKSRSAESDALIEEIFRKAGPDNGAADYLHFQYAINALNSGDITRASRHLALADSLAIKLRGDDDTYFRSYSNLLHAIIDFTQTGRIKLMHINGLNNRQGERYNRMKASQWESERGALHQQNWALALKAESEHKTVIILIISLVTLLVLAGALWIIIIHRQRERENEERIEALQKMVDEYRSAPATRESEIADSSVLRSAMLKQLGIIKMVAETPTEQNREMLRKISSIDGKIDGELVDWGNVFGMIDNLYSGFYGKLHGKYGDILSPKEEQIIVLMVAGFSTKEISVITGQTTSTVYVRKSSIRKKLGVPEKEDIVRFLQS</sequence>